<proteinExistence type="predicted"/>
<dbReference type="AlphaFoldDB" id="A0A150MC00"/>
<reference evidence="1 2" key="1">
    <citation type="submission" date="2016-01" db="EMBL/GenBank/DDBJ databases">
        <title>Draft Genome Sequences of Seven Thermophilic Sporeformers Isolated from Foods.</title>
        <authorList>
            <person name="Berendsen E.M."/>
            <person name="Wells-Bennik M.H."/>
            <person name="Krawcyk A.O."/>
            <person name="De Jong A."/>
            <person name="Holsappel S."/>
            <person name="Eijlander R.T."/>
            <person name="Kuipers O.P."/>
        </authorList>
    </citation>
    <scope>NUCLEOTIDE SEQUENCE [LARGE SCALE GENOMIC DNA]</scope>
    <source>
        <strain evidence="1 2">B4135</strain>
    </source>
</reference>
<dbReference type="Proteomes" id="UP000075683">
    <property type="component" value="Unassembled WGS sequence"/>
</dbReference>
<sequence>MLGFLEETIHQNTPCCEKYFHQYFILCLQTNTRQVLNFMRIFFKRL</sequence>
<dbReference type="STRING" id="301148.B4135_1452"/>
<dbReference type="EMBL" id="LQYT01000013">
    <property type="protein sequence ID" value="KYD22107.1"/>
    <property type="molecule type" value="Genomic_DNA"/>
</dbReference>
<organism evidence="1 2">
    <name type="scientific">Caldibacillus debilis</name>
    <dbReference type="NCBI Taxonomy" id="301148"/>
    <lineage>
        <taxon>Bacteria</taxon>
        <taxon>Bacillati</taxon>
        <taxon>Bacillota</taxon>
        <taxon>Bacilli</taxon>
        <taxon>Bacillales</taxon>
        <taxon>Bacillaceae</taxon>
        <taxon>Caldibacillus</taxon>
    </lineage>
</organism>
<evidence type="ECO:0000313" key="2">
    <source>
        <dbReference type="Proteomes" id="UP000075683"/>
    </source>
</evidence>
<accession>A0A150MC00</accession>
<gene>
    <name evidence="1" type="ORF">B4135_1452</name>
</gene>
<protein>
    <submittedName>
        <fullName evidence="1">Uncharacterized protein</fullName>
    </submittedName>
</protein>
<comment type="caution">
    <text evidence="1">The sequence shown here is derived from an EMBL/GenBank/DDBJ whole genome shotgun (WGS) entry which is preliminary data.</text>
</comment>
<name>A0A150MC00_9BACI</name>
<evidence type="ECO:0000313" key="1">
    <source>
        <dbReference type="EMBL" id="KYD22107.1"/>
    </source>
</evidence>